<protein>
    <submittedName>
        <fullName evidence="7">O-antigen ligase family protein</fullName>
    </submittedName>
</protein>
<reference evidence="7 8" key="1">
    <citation type="submission" date="2023-10" db="EMBL/GenBank/DDBJ databases">
        <title>Glaciecola aquimarina strain GGW-M5 nov., isolated from a coastal seawater.</title>
        <authorList>
            <person name="Bayburt H."/>
            <person name="Kim J.M."/>
            <person name="Choi B.J."/>
            <person name="Jeon C.O."/>
        </authorList>
    </citation>
    <scope>NUCLEOTIDE SEQUENCE [LARGE SCALE GENOMIC DNA]</scope>
    <source>
        <strain evidence="7 8">KCTC 32108</strain>
    </source>
</reference>
<sequence>MFASLQVIPLPEFMVNLLSPKAHFPSDSQYMYLSSDIGQSKVSLLKSFAYFCLFLCSLILINNEKRVKQVLTLMLIVGSLQGLYGILEILLGTEFSLIFNLPIAESATGSFVYRNHFANFIMLCLSAGTGLILASINNNQSMSGRDWTRAIVSSLLGNKALIRICLAIMVIALVMSRSRMGNSAFFIALTLVSIYALVVDRKRSKGLSILVVSMIIIDLVIVSSWFGLDKVQERLAETSLAKEGRDEVVIDASVIIADYPLMGTGGGSFYSVFPSYKKANVYPFYDQAHNDYLQMLIEYGLLGFSCLAAIVLLCFLVAVAVIKKRKNAMYKGAAFASLMAITGMLIHMSVDFPLQAPANASYFVVFLALALLSKFNLSAKPYSSKSGRMNHGH</sequence>
<feature type="transmembrane region" description="Helical" evidence="5">
    <location>
        <begin position="181"/>
        <end position="199"/>
    </location>
</feature>
<feature type="transmembrane region" description="Helical" evidence="5">
    <location>
        <begin position="73"/>
        <end position="97"/>
    </location>
</feature>
<feature type="transmembrane region" description="Helical" evidence="5">
    <location>
        <begin position="117"/>
        <end position="136"/>
    </location>
</feature>
<keyword evidence="7" id="KW-0436">Ligase</keyword>
<evidence type="ECO:0000313" key="7">
    <source>
        <dbReference type="EMBL" id="MDU0356006.1"/>
    </source>
</evidence>
<keyword evidence="3 5" id="KW-1133">Transmembrane helix</keyword>
<keyword evidence="8" id="KW-1185">Reference proteome</keyword>
<feature type="transmembrane region" description="Helical" evidence="5">
    <location>
        <begin position="329"/>
        <end position="348"/>
    </location>
</feature>
<feature type="transmembrane region" description="Helical" evidence="5">
    <location>
        <begin position="206"/>
        <end position="228"/>
    </location>
</feature>
<evidence type="ECO:0000256" key="1">
    <source>
        <dbReference type="ARBA" id="ARBA00004141"/>
    </source>
</evidence>
<comment type="caution">
    <text evidence="7">The sequence shown here is derived from an EMBL/GenBank/DDBJ whole genome shotgun (WGS) entry which is preliminary data.</text>
</comment>
<dbReference type="Pfam" id="PF04932">
    <property type="entry name" value="Wzy_C"/>
    <property type="match status" value="1"/>
</dbReference>
<feature type="domain" description="O-antigen ligase-related" evidence="6">
    <location>
        <begin position="165"/>
        <end position="307"/>
    </location>
</feature>
<dbReference type="PANTHER" id="PTHR37422:SF13">
    <property type="entry name" value="LIPOPOLYSACCHARIDE BIOSYNTHESIS PROTEIN PA4999-RELATED"/>
    <property type="match status" value="1"/>
</dbReference>
<feature type="transmembrane region" description="Helical" evidence="5">
    <location>
        <begin position="299"/>
        <end position="322"/>
    </location>
</feature>
<name>A0ABU3T178_9ALTE</name>
<dbReference type="PANTHER" id="PTHR37422">
    <property type="entry name" value="TEICHURONIC ACID BIOSYNTHESIS PROTEIN TUAE"/>
    <property type="match status" value="1"/>
</dbReference>
<comment type="subcellular location">
    <subcellularLocation>
        <location evidence="1">Membrane</location>
        <topology evidence="1">Multi-pass membrane protein</topology>
    </subcellularLocation>
</comment>
<evidence type="ECO:0000256" key="4">
    <source>
        <dbReference type="ARBA" id="ARBA00023136"/>
    </source>
</evidence>
<dbReference type="Proteomes" id="UP001247805">
    <property type="component" value="Unassembled WGS sequence"/>
</dbReference>
<gene>
    <name evidence="7" type="ORF">RS130_20795</name>
</gene>
<dbReference type="InterPro" id="IPR007016">
    <property type="entry name" value="O-antigen_ligase-rel_domated"/>
</dbReference>
<dbReference type="GO" id="GO:0016874">
    <property type="term" value="F:ligase activity"/>
    <property type="evidence" value="ECO:0007669"/>
    <property type="project" value="UniProtKB-KW"/>
</dbReference>
<evidence type="ECO:0000256" key="5">
    <source>
        <dbReference type="SAM" id="Phobius"/>
    </source>
</evidence>
<evidence type="ECO:0000256" key="3">
    <source>
        <dbReference type="ARBA" id="ARBA00022989"/>
    </source>
</evidence>
<keyword evidence="4 5" id="KW-0472">Membrane</keyword>
<accession>A0ABU3T178</accession>
<evidence type="ECO:0000259" key="6">
    <source>
        <dbReference type="Pfam" id="PF04932"/>
    </source>
</evidence>
<dbReference type="EMBL" id="JAWDIO010000002">
    <property type="protein sequence ID" value="MDU0356006.1"/>
    <property type="molecule type" value="Genomic_DNA"/>
</dbReference>
<dbReference type="InterPro" id="IPR051533">
    <property type="entry name" value="WaaL-like"/>
</dbReference>
<dbReference type="RefSeq" id="WP_316027516.1">
    <property type="nucleotide sequence ID" value="NZ_JAWDIO010000002.1"/>
</dbReference>
<feature type="transmembrane region" description="Helical" evidence="5">
    <location>
        <begin position="42"/>
        <end position="61"/>
    </location>
</feature>
<keyword evidence="2 5" id="KW-0812">Transmembrane</keyword>
<organism evidence="7 8">
    <name type="scientific">Paraglaciecola aquimarina</name>
    <dbReference type="NCBI Taxonomy" id="1235557"/>
    <lineage>
        <taxon>Bacteria</taxon>
        <taxon>Pseudomonadati</taxon>
        <taxon>Pseudomonadota</taxon>
        <taxon>Gammaproteobacteria</taxon>
        <taxon>Alteromonadales</taxon>
        <taxon>Alteromonadaceae</taxon>
        <taxon>Paraglaciecola</taxon>
    </lineage>
</organism>
<proteinExistence type="predicted"/>
<feature type="transmembrane region" description="Helical" evidence="5">
    <location>
        <begin position="156"/>
        <end position="175"/>
    </location>
</feature>
<evidence type="ECO:0000313" key="8">
    <source>
        <dbReference type="Proteomes" id="UP001247805"/>
    </source>
</evidence>
<evidence type="ECO:0000256" key="2">
    <source>
        <dbReference type="ARBA" id="ARBA00022692"/>
    </source>
</evidence>
<feature type="transmembrane region" description="Helical" evidence="5">
    <location>
        <begin position="360"/>
        <end position="379"/>
    </location>
</feature>